<evidence type="ECO:0000256" key="7">
    <source>
        <dbReference type="SAM" id="MobiDB-lite"/>
    </source>
</evidence>
<accession>A0A9D5D1G2</accession>
<evidence type="ECO:0000256" key="8">
    <source>
        <dbReference type="SAM" id="Phobius"/>
    </source>
</evidence>
<sequence>MAGGGDGGTVRKLMVEVAEARDLLPKDGMGTSSPYVIVDFDGQRKRTQTIPRDLNPAWNEVLAFEVLSGGNEMLEVDVYHDRKVGPSRRSNFLGRVRLDSRHFVNKGEEALIHFPLEKKSFFSWIRGDIGLKIYYVDEPVPVPEPEKPEEPPAAPAEMEKAEGTAAAEEEAGGGDAKPAEQTPVAAGEEAKPPEAPAPEPDSGDQKEKQAESEPPPPENTENVTEQPPETTPEAPVEAAGEEPAPPPEAAAVEEPIPEPVQVPVQPPARAMPRQMPKAPEPIERSSLDLVDKMRYLFVRVVRARSLHGGGKPHVRISASGCTASTTVARKVGNFSEWNQTFAFARDPAVADDSSMLEVSVWNIPPEDLVDDGDEKHFLGGVCFDVSEVPKRDPPDSTLAPQWYRLEGRCARSGDLMLATWIGTQADEWFRESWKADGSSRHGSGSKVYQSPKLWYLRATIIEAQDALMATREIGISVRATLGFQVQRTRYSINRSGAAPSWNEDLIFVAAEPFDEDQRLILQMESRNGKETVALGTAVIPLSSIERRVDDRKVSSRWLDLLPADEKRRRSFGGRLHLRVCLDGGYHVADEPSHAASDYRPSARQLWRPPIGAIEIGIIGCKGLLPMRTVDGKGTTDAFVVAKYGPKWARTRTIADSFDPAWNEQYTWEVHDPCTVLTIAVLDDSDGAKDSNCRPMGRLRLRLSTLESNRAYRCSFPLAILLPSGLKRMGEIEIAVRFSRAAPSLDLLHLYAQPMLPLMHHARPIPAAQREPLRLAAARIVAAHLSRAEPALKKEVVVWVLEAEPKGFSMRKIRANWQRIAGSLAWVGEVVRWTDEIRRWRNPTATVLMHIVIVLIAWYPELIVPAIGVHVAVVGVVRYRKRPRGPQAHLLGMETGVLDREELDEECDPVPSTRAAEVVRVRYDKVRAVGSRVQGMLGDVAAQAERVQALVSWKDPRATGLFVGVCLLVSLLLFVVPPRVVAVVAGFYFLRHPMFRDRMPPAALNFFRRLPALSDRAM</sequence>
<dbReference type="OrthoDB" id="67700at2759"/>
<evidence type="ECO:0000256" key="3">
    <source>
        <dbReference type="ARBA" id="ARBA00022692"/>
    </source>
</evidence>
<feature type="compositionally biased region" description="Pro residues" evidence="7">
    <location>
        <begin position="257"/>
        <end position="266"/>
    </location>
</feature>
<feature type="compositionally biased region" description="Low complexity" evidence="7">
    <location>
        <begin position="219"/>
        <end position="242"/>
    </location>
</feature>
<evidence type="ECO:0000256" key="2">
    <source>
        <dbReference type="ARBA" id="ARBA00007923"/>
    </source>
</evidence>
<dbReference type="Pfam" id="PF00168">
    <property type="entry name" value="C2"/>
    <property type="match status" value="4"/>
</dbReference>
<comment type="subcellular location">
    <subcellularLocation>
        <location evidence="1">Membrane</location>
        <topology evidence="1">Multi-pass membrane protein</topology>
    </subcellularLocation>
</comment>
<evidence type="ECO:0000256" key="6">
    <source>
        <dbReference type="ARBA" id="ARBA00023136"/>
    </source>
</evidence>
<protein>
    <recommendedName>
        <fullName evidence="9">C2 domain-containing protein</fullName>
    </recommendedName>
</protein>
<dbReference type="EMBL" id="JAGGNH010000002">
    <property type="protein sequence ID" value="KAJ0982587.1"/>
    <property type="molecule type" value="Genomic_DNA"/>
</dbReference>
<keyword evidence="4" id="KW-0677">Repeat</keyword>
<dbReference type="Proteomes" id="UP001085076">
    <property type="component" value="Miscellaneous, Linkage group lg02"/>
</dbReference>
<dbReference type="Gene3D" id="2.60.40.150">
    <property type="entry name" value="C2 domain"/>
    <property type="match status" value="4"/>
</dbReference>
<reference evidence="10" key="2">
    <citation type="journal article" date="2022" name="Hortic Res">
        <title>The genome of Dioscorea zingiberensis sheds light on the biosynthesis, origin and evolution of the medicinally important diosgenin saponins.</title>
        <authorList>
            <person name="Li Y."/>
            <person name="Tan C."/>
            <person name="Li Z."/>
            <person name="Guo J."/>
            <person name="Li S."/>
            <person name="Chen X."/>
            <person name="Wang C."/>
            <person name="Dai X."/>
            <person name="Yang H."/>
            <person name="Song W."/>
            <person name="Hou L."/>
            <person name="Xu J."/>
            <person name="Tong Z."/>
            <person name="Xu A."/>
            <person name="Yuan X."/>
            <person name="Wang W."/>
            <person name="Yang Q."/>
            <person name="Chen L."/>
            <person name="Sun Z."/>
            <person name="Wang K."/>
            <person name="Pan B."/>
            <person name="Chen J."/>
            <person name="Bao Y."/>
            <person name="Liu F."/>
            <person name="Qi X."/>
            <person name="Gang D.R."/>
            <person name="Wen J."/>
            <person name="Li J."/>
        </authorList>
    </citation>
    <scope>NUCLEOTIDE SEQUENCE</scope>
    <source>
        <strain evidence="10">Dzin_1.0</strain>
    </source>
</reference>
<dbReference type="AlphaFoldDB" id="A0A9D5D1G2"/>
<dbReference type="InterPro" id="IPR013583">
    <property type="entry name" value="MCTP_C"/>
</dbReference>
<feature type="transmembrane region" description="Helical" evidence="8">
    <location>
        <begin position="960"/>
        <end position="989"/>
    </location>
</feature>
<dbReference type="PANTHER" id="PTHR31425">
    <property type="entry name" value="PHOSPHORIBOSYLANTHRANILATE TRANSFERASE ISOFORM 1"/>
    <property type="match status" value="1"/>
</dbReference>
<organism evidence="10 11">
    <name type="scientific">Dioscorea zingiberensis</name>
    <dbReference type="NCBI Taxonomy" id="325984"/>
    <lineage>
        <taxon>Eukaryota</taxon>
        <taxon>Viridiplantae</taxon>
        <taxon>Streptophyta</taxon>
        <taxon>Embryophyta</taxon>
        <taxon>Tracheophyta</taxon>
        <taxon>Spermatophyta</taxon>
        <taxon>Magnoliopsida</taxon>
        <taxon>Liliopsida</taxon>
        <taxon>Dioscoreales</taxon>
        <taxon>Dioscoreaceae</taxon>
        <taxon>Dioscorea</taxon>
    </lineage>
</organism>
<dbReference type="CDD" id="cd08379">
    <property type="entry name" value="C2D_MCTP_PRT_plant"/>
    <property type="match status" value="1"/>
</dbReference>
<feature type="domain" description="C2" evidence="9">
    <location>
        <begin position="588"/>
        <end position="715"/>
    </location>
</feature>
<gene>
    <name evidence="10" type="ORF">J5N97_010842</name>
</gene>
<comment type="caution">
    <text evidence="10">The sequence shown here is derived from an EMBL/GenBank/DDBJ whole genome shotgun (WGS) entry which is preliminary data.</text>
</comment>
<keyword evidence="3 8" id="KW-0812">Transmembrane</keyword>
<proteinExistence type="inferred from homology"/>
<feature type="region of interest" description="Disordered" evidence="7">
    <location>
        <begin position="142"/>
        <end position="280"/>
    </location>
</feature>
<feature type="domain" description="C2" evidence="9">
    <location>
        <begin position="1"/>
        <end position="113"/>
    </location>
</feature>
<dbReference type="GO" id="GO:0016020">
    <property type="term" value="C:membrane"/>
    <property type="evidence" value="ECO:0007669"/>
    <property type="project" value="UniProtKB-SubCell"/>
</dbReference>
<dbReference type="InterPro" id="IPR000008">
    <property type="entry name" value="C2_dom"/>
</dbReference>
<keyword evidence="6 8" id="KW-0472">Membrane</keyword>
<name>A0A9D5D1G2_9LILI</name>
<dbReference type="Pfam" id="PF08372">
    <property type="entry name" value="PRT_C"/>
    <property type="match status" value="1"/>
</dbReference>
<evidence type="ECO:0000256" key="1">
    <source>
        <dbReference type="ARBA" id="ARBA00004141"/>
    </source>
</evidence>
<dbReference type="SUPFAM" id="SSF49562">
    <property type="entry name" value="C2 domain (Calcium/lipid-binding domain, CaLB)"/>
    <property type="match status" value="4"/>
</dbReference>
<dbReference type="PANTHER" id="PTHR31425:SF35">
    <property type="entry name" value="MULTIPLE C2 DOMAIN AND TRANSMEMBRANE REGION PROTEIN 16"/>
    <property type="match status" value="1"/>
</dbReference>
<evidence type="ECO:0000256" key="4">
    <source>
        <dbReference type="ARBA" id="ARBA00022737"/>
    </source>
</evidence>
<evidence type="ECO:0000313" key="10">
    <source>
        <dbReference type="EMBL" id="KAJ0982587.1"/>
    </source>
</evidence>
<dbReference type="FunFam" id="2.60.40.150:FF:000090">
    <property type="entry name" value="C2 domain-containing protein"/>
    <property type="match status" value="1"/>
</dbReference>
<evidence type="ECO:0000259" key="9">
    <source>
        <dbReference type="PROSITE" id="PS50004"/>
    </source>
</evidence>
<dbReference type="PROSITE" id="PS50004">
    <property type="entry name" value="C2"/>
    <property type="match status" value="4"/>
</dbReference>
<comment type="similarity">
    <text evidence="2">Belongs to the MCTP family.</text>
</comment>
<feature type="transmembrane region" description="Helical" evidence="8">
    <location>
        <begin position="846"/>
        <end position="876"/>
    </location>
</feature>
<dbReference type="CDD" id="cd08378">
    <property type="entry name" value="C2B_MCTP_PRT_plant"/>
    <property type="match status" value="1"/>
</dbReference>
<evidence type="ECO:0000256" key="5">
    <source>
        <dbReference type="ARBA" id="ARBA00022989"/>
    </source>
</evidence>
<reference evidence="10" key="1">
    <citation type="submission" date="2021-03" db="EMBL/GenBank/DDBJ databases">
        <authorList>
            <person name="Li Z."/>
            <person name="Yang C."/>
        </authorList>
    </citation>
    <scope>NUCLEOTIDE SEQUENCE</scope>
    <source>
        <strain evidence="10">Dzin_1.0</strain>
        <tissue evidence="10">Leaf</tissue>
    </source>
</reference>
<feature type="domain" description="C2" evidence="9">
    <location>
        <begin position="434"/>
        <end position="558"/>
    </location>
</feature>
<dbReference type="SMART" id="SM00239">
    <property type="entry name" value="C2"/>
    <property type="match status" value="4"/>
</dbReference>
<keyword evidence="5 8" id="KW-1133">Transmembrane helix</keyword>
<dbReference type="InterPro" id="IPR047259">
    <property type="entry name" value="QUIRKY-like"/>
</dbReference>
<feature type="domain" description="C2" evidence="9">
    <location>
        <begin position="277"/>
        <end position="398"/>
    </location>
</feature>
<evidence type="ECO:0000313" key="11">
    <source>
        <dbReference type="Proteomes" id="UP001085076"/>
    </source>
</evidence>
<keyword evidence="11" id="KW-1185">Reference proteome</keyword>
<dbReference type="InterPro" id="IPR047255">
    <property type="entry name" value="C2D_MCTP_PRT_plant"/>
</dbReference>
<dbReference type="InterPro" id="IPR047257">
    <property type="entry name" value="C2B_MCTP_PRT_plant"/>
</dbReference>
<dbReference type="InterPro" id="IPR035892">
    <property type="entry name" value="C2_domain_sf"/>
</dbReference>